<dbReference type="RefSeq" id="WP_189379987.1">
    <property type="nucleotide sequence ID" value="NZ_BMYI01000001.1"/>
</dbReference>
<accession>A0ABQ3F6M9</accession>
<keyword evidence="3" id="KW-0378">Hydrolase</keyword>
<dbReference type="EMBL" id="BMYI01000001">
    <property type="protein sequence ID" value="GHC09882.1"/>
    <property type="molecule type" value="Genomic_DNA"/>
</dbReference>
<evidence type="ECO:0000313" key="6">
    <source>
        <dbReference type="EMBL" id="GHC09882.1"/>
    </source>
</evidence>
<dbReference type="PROSITE" id="PS51935">
    <property type="entry name" value="NLPC_P60"/>
    <property type="match status" value="1"/>
</dbReference>
<dbReference type="Gene3D" id="3.90.1720.10">
    <property type="entry name" value="endopeptidase domain like (from Nostoc punctiforme)"/>
    <property type="match status" value="1"/>
</dbReference>
<keyword evidence="7" id="KW-1185">Reference proteome</keyword>
<evidence type="ECO:0000313" key="7">
    <source>
        <dbReference type="Proteomes" id="UP000658305"/>
    </source>
</evidence>
<evidence type="ECO:0000256" key="1">
    <source>
        <dbReference type="ARBA" id="ARBA00007074"/>
    </source>
</evidence>
<evidence type="ECO:0000256" key="2">
    <source>
        <dbReference type="ARBA" id="ARBA00022670"/>
    </source>
</evidence>
<reference evidence="7" key="1">
    <citation type="journal article" date="2019" name="Int. J. Syst. Evol. Microbiol.">
        <title>The Global Catalogue of Microorganisms (GCM) 10K type strain sequencing project: providing services to taxonomists for standard genome sequencing and annotation.</title>
        <authorList>
            <consortium name="The Broad Institute Genomics Platform"/>
            <consortium name="The Broad Institute Genome Sequencing Center for Infectious Disease"/>
            <person name="Wu L."/>
            <person name="Ma J."/>
        </authorList>
    </citation>
    <scope>NUCLEOTIDE SEQUENCE [LARGE SCALE GENOMIC DNA]</scope>
    <source>
        <strain evidence="7">KCTC 23298</strain>
    </source>
</reference>
<evidence type="ECO:0000256" key="3">
    <source>
        <dbReference type="ARBA" id="ARBA00022801"/>
    </source>
</evidence>
<keyword evidence="4" id="KW-0788">Thiol protease</keyword>
<dbReference type="NCBIfam" id="TIGR02219">
    <property type="entry name" value="phage_NlpC_fam"/>
    <property type="match status" value="1"/>
</dbReference>
<dbReference type="Pfam" id="PF00877">
    <property type="entry name" value="NLPC_P60"/>
    <property type="match status" value="1"/>
</dbReference>
<dbReference type="Proteomes" id="UP000658305">
    <property type="component" value="Unassembled WGS sequence"/>
</dbReference>
<proteinExistence type="inferred from homology"/>
<name>A0ABQ3F6M9_9RHOB</name>
<sequence>MSRGEEIVAEVRRWIGTPYLHQCATRGAGTDCLGLIRGVWRALVGPEPVEVPPYTQDWSEPSGEEALLAAGMRFLNPRPLTEPAPGDVILFRMREGSVAKHLGILTEVGRRESFVHAYTGHGVIESPLSVPWKRRIAARFAFPDRAERG</sequence>
<organism evidence="6 7">
    <name type="scientific">Gemmobacter nanjingensis</name>
    <dbReference type="NCBI Taxonomy" id="488454"/>
    <lineage>
        <taxon>Bacteria</taxon>
        <taxon>Pseudomonadati</taxon>
        <taxon>Pseudomonadota</taxon>
        <taxon>Alphaproteobacteria</taxon>
        <taxon>Rhodobacterales</taxon>
        <taxon>Paracoccaceae</taxon>
        <taxon>Gemmobacter</taxon>
    </lineage>
</organism>
<protein>
    <submittedName>
        <fullName evidence="6">Peptidase</fullName>
    </submittedName>
</protein>
<comment type="similarity">
    <text evidence="1">Belongs to the peptidase C40 family.</text>
</comment>
<comment type="caution">
    <text evidence="6">The sequence shown here is derived from an EMBL/GenBank/DDBJ whole genome shotgun (WGS) entry which is preliminary data.</text>
</comment>
<dbReference type="InterPro" id="IPR000064">
    <property type="entry name" value="NLP_P60_dom"/>
</dbReference>
<evidence type="ECO:0000259" key="5">
    <source>
        <dbReference type="PROSITE" id="PS51935"/>
    </source>
</evidence>
<dbReference type="InterPro" id="IPR011929">
    <property type="entry name" value="Phage_pept_NlpC/P60"/>
</dbReference>
<dbReference type="InterPro" id="IPR038765">
    <property type="entry name" value="Papain-like_cys_pep_sf"/>
</dbReference>
<keyword evidence="2" id="KW-0645">Protease</keyword>
<evidence type="ECO:0000256" key="4">
    <source>
        <dbReference type="ARBA" id="ARBA00022807"/>
    </source>
</evidence>
<feature type="domain" description="NlpC/P60" evidence="5">
    <location>
        <begin position="1"/>
        <end position="143"/>
    </location>
</feature>
<gene>
    <name evidence="6" type="ORF">GCM10007291_02780</name>
</gene>
<dbReference type="SUPFAM" id="SSF54001">
    <property type="entry name" value="Cysteine proteinases"/>
    <property type="match status" value="1"/>
</dbReference>